<dbReference type="Pfam" id="PF02353">
    <property type="entry name" value="CMAS"/>
    <property type="match status" value="1"/>
</dbReference>
<evidence type="ECO:0000313" key="8">
    <source>
        <dbReference type="Proteomes" id="UP000325161"/>
    </source>
</evidence>
<keyword evidence="8" id="KW-1185">Reference proteome</keyword>
<comment type="similarity">
    <text evidence="1">Belongs to the CFA/CMAS family.</text>
</comment>
<dbReference type="OrthoDB" id="9782855at2"/>
<evidence type="ECO:0000256" key="5">
    <source>
        <dbReference type="ARBA" id="ARBA00023098"/>
    </source>
</evidence>
<gene>
    <name evidence="7" type="ORF">FXN63_00150</name>
</gene>
<dbReference type="KEGG" id="pacr:FXN63_00150"/>
<keyword evidence="2 7" id="KW-0489">Methyltransferase</keyword>
<dbReference type="EMBL" id="CP043046">
    <property type="protein sequence ID" value="QEI09032.1"/>
    <property type="molecule type" value="Genomic_DNA"/>
</dbReference>
<dbReference type="Gene3D" id="3.40.50.150">
    <property type="entry name" value="Vaccinia Virus protein VP39"/>
    <property type="match status" value="1"/>
</dbReference>
<reference evidence="7 8" key="1">
    <citation type="submission" date="2019-08" db="EMBL/GenBank/DDBJ databases">
        <title>Amphibian skin-associated Pigmentiphaga: genome sequence and occurrence across geography and hosts.</title>
        <authorList>
            <person name="Bletz M.C."/>
            <person name="Bunk B."/>
            <person name="Sproeer C."/>
            <person name="Biwer P."/>
            <person name="Reiter S."/>
            <person name="Rabemananjara F.C.E."/>
            <person name="Schulz S."/>
            <person name="Overmann J."/>
            <person name="Vences M."/>
        </authorList>
    </citation>
    <scope>NUCLEOTIDE SEQUENCE [LARGE SCALE GENOMIC DNA]</scope>
    <source>
        <strain evidence="7 8">Mada1488</strain>
    </source>
</reference>
<accession>A0A5C0B362</accession>
<dbReference type="GO" id="GO:0032259">
    <property type="term" value="P:methylation"/>
    <property type="evidence" value="ECO:0007669"/>
    <property type="project" value="UniProtKB-KW"/>
</dbReference>
<evidence type="ECO:0000256" key="2">
    <source>
        <dbReference type="ARBA" id="ARBA00022603"/>
    </source>
</evidence>
<evidence type="ECO:0000256" key="1">
    <source>
        <dbReference type="ARBA" id="ARBA00010815"/>
    </source>
</evidence>
<evidence type="ECO:0000256" key="3">
    <source>
        <dbReference type="ARBA" id="ARBA00022679"/>
    </source>
</evidence>
<proteinExistence type="inferred from homology"/>
<keyword evidence="5" id="KW-0443">Lipid metabolism</keyword>
<dbReference type="SUPFAM" id="SSF53335">
    <property type="entry name" value="S-adenosyl-L-methionine-dependent methyltransferases"/>
    <property type="match status" value="1"/>
</dbReference>
<evidence type="ECO:0000256" key="4">
    <source>
        <dbReference type="ARBA" id="ARBA00022691"/>
    </source>
</evidence>
<dbReference type="InterPro" id="IPR003333">
    <property type="entry name" value="CMAS"/>
</dbReference>
<dbReference type="GO" id="GO:0008168">
    <property type="term" value="F:methyltransferase activity"/>
    <property type="evidence" value="ECO:0007669"/>
    <property type="project" value="UniProtKB-KW"/>
</dbReference>
<name>A0A5C0B362_9BURK</name>
<dbReference type="InterPro" id="IPR029063">
    <property type="entry name" value="SAM-dependent_MTases_sf"/>
</dbReference>
<keyword evidence="4" id="KW-0949">S-adenosyl-L-methionine</keyword>
<organism evidence="7 8">
    <name type="scientific">Pigmentiphaga aceris</name>
    <dbReference type="NCBI Taxonomy" id="1940612"/>
    <lineage>
        <taxon>Bacteria</taxon>
        <taxon>Pseudomonadati</taxon>
        <taxon>Pseudomonadota</taxon>
        <taxon>Betaproteobacteria</taxon>
        <taxon>Burkholderiales</taxon>
        <taxon>Alcaligenaceae</taxon>
        <taxon>Pigmentiphaga</taxon>
    </lineage>
</organism>
<dbReference type="InterPro" id="IPR050723">
    <property type="entry name" value="CFA/CMAS"/>
</dbReference>
<dbReference type="CDD" id="cd02440">
    <property type="entry name" value="AdoMet_MTases"/>
    <property type="match status" value="1"/>
</dbReference>
<dbReference type="PIRSF" id="PIRSF003085">
    <property type="entry name" value="CMAS"/>
    <property type="match status" value="1"/>
</dbReference>
<dbReference type="PANTHER" id="PTHR43667">
    <property type="entry name" value="CYCLOPROPANE-FATTY-ACYL-PHOSPHOLIPID SYNTHASE"/>
    <property type="match status" value="1"/>
</dbReference>
<dbReference type="AlphaFoldDB" id="A0A5C0B362"/>
<keyword evidence="3 7" id="KW-0808">Transferase</keyword>
<protein>
    <submittedName>
        <fullName evidence="7">Class I SAM-dependent methyltransferase</fullName>
    </submittedName>
</protein>
<evidence type="ECO:0000313" key="7">
    <source>
        <dbReference type="EMBL" id="QEI09032.1"/>
    </source>
</evidence>
<dbReference type="Proteomes" id="UP000325161">
    <property type="component" value="Chromosome"/>
</dbReference>
<dbReference type="PANTHER" id="PTHR43667:SF2">
    <property type="entry name" value="FATTY ACID C-METHYL TRANSFERASE"/>
    <property type="match status" value="1"/>
</dbReference>
<sequence>MNTLSLTGDSAPAAGRLFLSLLSRLQCGFLKVTTPQGHGLAFGDAHTGPAAHLHLLDWRACGRIMAAGDIGFAEAWRAGWIDTPDLPAVLRLALRNQDVLDRAIFGGRIKGMWFRLKHLLRSNTRQGSRRNIHAHYDIGNAFYQLWLDPTWTYSSALFNGDLEQSLADAQAAKYQRIVDVLGLKAGDRVLEIGCGWGGFAEHAVRQGIAVHGVTISPAQLESARIRLGLQEQGALAQLELRDYRDLDGQYDAVVSIEMFEAVGERFWGQYFDTVRARLKPGGRALVQSITIDERHFTRYRSGSDFIQQFIFPGGMLPSIDRFEKTASRHGLTTVDTFAFGRDYAETLRRWRHAFDAQRKAIEAQGFDEAFMRIWQMYLCYCEAGFDEGRTDVVQFMLAREPEAVTR</sequence>
<feature type="active site" evidence="6">
    <location>
        <position position="381"/>
    </location>
</feature>
<dbReference type="GO" id="GO:0008610">
    <property type="term" value="P:lipid biosynthetic process"/>
    <property type="evidence" value="ECO:0007669"/>
    <property type="project" value="InterPro"/>
</dbReference>
<evidence type="ECO:0000256" key="6">
    <source>
        <dbReference type="PIRSR" id="PIRSR003085-1"/>
    </source>
</evidence>